<evidence type="ECO:0000256" key="1">
    <source>
        <dbReference type="SAM" id="Phobius"/>
    </source>
</evidence>
<dbReference type="Proteomes" id="UP000662873">
    <property type="component" value="Chromosome"/>
</dbReference>
<organism evidence="2 3">
    <name type="scientific">Candidatus Nitrosymbiomonas proteolyticus</name>
    <dbReference type="NCBI Taxonomy" id="2608984"/>
    <lineage>
        <taxon>Bacteria</taxon>
        <taxon>Bacillati</taxon>
        <taxon>Armatimonadota</taxon>
        <taxon>Armatimonadota incertae sedis</taxon>
        <taxon>Candidatus Nitrosymbiomonas</taxon>
    </lineage>
</organism>
<feature type="transmembrane region" description="Helical" evidence="1">
    <location>
        <begin position="76"/>
        <end position="99"/>
    </location>
</feature>
<keyword evidence="1" id="KW-1133">Transmembrane helix</keyword>
<dbReference type="AlphaFoldDB" id="A0A809R9H5"/>
<reference evidence="2" key="1">
    <citation type="journal article" name="DNA Res.">
        <title>The physiological potential of anammox bacteria as revealed by their core genome structure.</title>
        <authorList>
            <person name="Okubo T."/>
            <person name="Toyoda A."/>
            <person name="Fukuhara K."/>
            <person name="Uchiyama I."/>
            <person name="Harigaya Y."/>
            <person name="Kuroiwa M."/>
            <person name="Suzuki T."/>
            <person name="Murakami Y."/>
            <person name="Suwa Y."/>
            <person name="Takami H."/>
        </authorList>
    </citation>
    <scope>NUCLEOTIDE SEQUENCE</scope>
    <source>
        <strain evidence="2">317325-2</strain>
    </source>
</reference>
<name>A0A809R9H5_9BACT</name>
<evidence type="ECO:0000313" key="2">
    <source>
        <dbReference type="EMBL" id="BBO24099.1"/>
    </source>
</evidence>
<protein>
    <submittedName>
        <fullName evidence="2">Uncharacterized protein</fullName>
    </submittedName>
</protein>
<proteinExistence type="predicted"/>
<dbReference type="EMBL" id="AP021858">
    <property type="protein sequence ID" value="BBO24099.1"/>
    <property type="molecule type" value="Genomic_DNA"/>
</dbReference>
<evidence type="ECO:0000313" key="3">
    <source>
        <dbReference type="Proteomes" id="UP000662873"/>
    </source>
</evidence>
<dbReference type="KEGG" id="npy:NPRO_16940"/>
<accession>A0A809R9H5</accession>
<sequence length="103" mass="11222">MDNPRMRFARAATGIAFAVAFGAFCLDVFSHIGTVEIASLGAVGVGWVVAVVVWVLCGLLNIVMTFMCKTMKEFRFMMGLLLLWLGVPVLIYGLILFTLTVTS</sequence>
<feature type="transmembrane region" description="Helical" evidence="1">
    <location>
        <begin position="41"/>
        <end position="64"/>
    </location>
</feature>
<keyword evidence="1" id="KW-0812">Transmembrane</keyword>
<keyword evidence="1" id="KW-0472">Membrane</keyword>
<gene>
    <name evidence="2" type="ORF">NPRO_16940</name>
</gene>